<gene>
    <name evidence="7" type="ORF">CO173_01510</name>
</gene>
<organism evidence="7 8">
    <name type="scientific">Candidatus Uhrbacteria bacterium CG_4_9_14_3_um_filter_41_35</name>
    <dbReference type="NCBI Taxonomy" id="1975034"/>
    <lineage>
        <taxon>Bacteria</taxon>
        <taxon>Candidatus Uhriibacteriota</taxon>
    </lineage>
</organism>
<keyword evidence="5" id="KW-0862">Zinc</keyword>
<evidence type="ECO:0000256" key="2">
    <source>
        <dbReference type="ARBA" id="ARBA00006576"/>
    </source>
</evidence>
<keyword evidence="3" id="KW-0479">Metal-binding</keyword>
<evidence type="ECO:0000313" key="8">
    <source>
        <dbReference type="Proteomes" id="UP000231263"/>
    </source>
</evidence>
<reference evidence="8" key="1">
    <citation type="submission" date="2017-09" db="EMBL/GenBank/DDBJ databases">
        <title>Depth-based differentiation of microbial function through sediment-hosted aquifers and enrichment of novel symbionts in the deep terrestrial subsurface.</title>
        <authorList>
            <person name="Probst A.J."/>
            <person name="Ladd B."/>
            <person name="Jarett J.K."/>
            <person name="Geller-Mcgrath D.E."/>
            <person name="Sieber C.M.K."/>
            <person name="Emerson J.B."/>
            <person name="Anantharaman K."/>
            <person name="Thomas B.C."/>
            <person name="Malmstrom R."/>
            <person name="Stieglmeier M."/>
            <person name="Klingl A."/>
            <person name="Woyke T."/>
            <person name="Ryan C.M."/>
            <person name="Banfield J.F."/>
        </authorList>
    </citation>
    <scope>NUCLEOTIDE SEQUENCE [LARGE SCALE GENOMIC DNA]</scope>
</reference>
<dbReference type="InterPro" id="IPR002125">
    <property type="entry name" value="CMP_dCMP_dom"/>
</dbReference>
<feature type="domain" description="CMP/dCMP-type deaminase" evidence="6">
    <location>
        <begin position="9"/>
        <end position="142"/>
    </location>
</feature>
<sequence length="184" mass="20966">MENPAYRPKWDHYYMAMAHMVAERSTCDRLRAGSVLVKDNRVIGTGYNGSPPGMEHCDDVGHLMHENHCIRTLHGEENTLLQAARLGIIADASTIYTTYSPCYHCLKKLIATGVKRIVAGQIYRDERVFTACEEAGVEFVHYTPDADWLDYLASMYKDMPREKIEEVKTANQISNTDKEYKKDA</sequence>
<dbReference type="Proteomes" id="UP000231263">
    <property type="component" value="Unassembled WGS sequence"/>
</dbReference>
<dbReference type="InterPro" id="IPR016192">
    <property type="entry name" value="APOBEC/CMP_deaminase_Zn-bd"/>
</dbReference>
<evidence type="ECO:0000256" key="3">
    <source>
        <dbReference type="ARBA" id="ARBA00022723"/>
    </source>
</evidence>
<comment type="cofactor">
    <cofactor evidence="1">
        <name>Zn(2+)</name>
        <dbReference type="ChEBI" id="CHEBI:29105"/>
    </cofactor>
</comment>
<dbReference type="PROSITE" id="PS00903">
    <property type="entry name" value="CYT_DCMP_DEAMINASES_1"/>
    <property type="match status" value="1"/>
</dbReference>
<evidence type="ECO:0000256" key="1">
    <source>
        <dbReference type="ARBA" id="ARBA00001947"/>
    </source>
</evidence>
<dbReference type="InterPro" id="IPR016193">
    <property type="entry name" value="Cytidine_deaminase-like"/>
</dbReference>
<dbReference type="PANTHER" id="PTHR11086:SF18">
    <property type="entry name" value="DEOXYCYTIDYLATE DEAMINASE"/>
    <property type="match status" value="1"/>
</dbReference>
<proteinExistence type="inferred from homology"/>
<dbReference type="Pfam" id="PF00383">
    <property type="entry name" value="dCMP_cyt_deam_1"/>
    <property type="match status" value="1"/>
</dbReference>
<comment type="caution">
    <text evidence="7">The sequence shown here is derived from an EMBL/GenBank/DDBJ whole genome shotgun (WGS) entry which is preliminary data.</text>
</comment>
<comment type="similarity">
    <text evidence="2">Belongs to the cytidine and deoxycytidylate deaminase family.</text>
</comment>
<evidence type="ECO:0000256" key="4">
    <source>
        <dbReference type="ARBA" id="ARBA00022801"/>
    </source>
</evidence>
<evidence type="ECO:0000313" key="7">
    <source>
        <dbReference type="EMBL" id="PJA46751.1"/>
    </source>
</evidence>
<dbReference type="GO" id="GO:0004132">
    <property type="term" value="F:dCMP deaminase activity"/>
    <property type="evidence" value="ECO:0007669"/>
    <property type="project" value="TreeGrafter"/>
</dbReference>
<name>A0A2M7XFW2_9BACT</name>
<dbReference type="InterPro" id="IPR015517">
    <property type="entry name" value="dCMP_deaminase-rel"/>
</dbReference>
<dbReference type="PROSITE" id="PS51747">
    <property type="entry name" value="CYT_DCMP_DEAMINASES_2"/>
    <property type="match status" value="1"/>
</dbReference>
<keyword evidence="4" id="KW-0378">Hydrolase</keyword>
<evidence type="ECO:0000259" key="6">
    <source>
        <dbReference type="PROSITE" id="PS51747"/>
    </source>
</evidence>
<dbReference type="GO" id="GO:0005737">
    <property type="term" value="C:cytoplasm"/>
    <property type="evidence" value="ECO:0007669"/>
    <property type="project" value="TreeGrafter"/>
</dbReference>
<dbReference type="Gene3D" id="3.40.140.10">
    <property type="entry name" value="Cytidine Deaminase, domain 2"/>
    <property type="match status" value="1"/>
</dbReference>
<evidence type="ECO:0000256" key="5">
    <source>
        <dbReference type="ARBA" id="ARBA00022833"/>
    </source>
</evidence>
<protein>
    <submittedName>
        <fullName evidence="7">dCMP deaminase</fullName>
    </submittedName>
</protein>
<dbReference type="CDD" id="cd01286">
    <property type="entry name" value="deoxycytidylate_deaminase"/>
    <property type="match status" value="1"/>
</dbReference>
<accession>A0A2M7XFW2</accession>
<dbReference type="AlphaFoldDB" id="A0A2M7XFW2"/>
<dbReference type="InterPro" id="IPR035105">
    <property type="entry name" value="Deoxycytidylate_deaminase_dom"/>
</dbReference>
<dbReference type="SUPFAM" id="SSF53927">
    <property type="entry name" value="Cytidine deaminase-like"/>
    <property type="match status" value="1"/>
</dbReference>
<dbReference type="GO" id="GO:0008270">
    <property type="term" value="F:zinc ion binding"/>
    <property type="evidence" value="ECO:0007669"/>
    <property type="project" value="InterPro"/>
</dbReference>
<dbReference type="EMBL" id="PFWT01000008">
    <property type="protein sequence ID" value="PJA46751.1"/>
    <property type="molecule type" value="Genomic_DNA"/>
</dbReference>
<dbReference type="PANTHER" id="PTHR11086">
    <property type="entry name" value="DEOXYCYTIDYLATE DEAMINASE-RELATED"/>
    <property type="match status" value="1"/>
</dbReference>